<protein>
    <recommendedName>
        <fullName evidence="2">IstB-like ATP-binding domain-containing protein</fullName>
    </recommendedName>
</protein>
<comment type="caution">
    <text evidence="3">The sequence shown here is derived from an EMBL/GenBank/DDBJ whole genome shotgun (WGS) entry which is preliminary data.</text>
</comment>
<sequence length="105" mass="11869">MQTRCRRRRRHRPQAHRRTGHLPLPSEAASAVFQVVSQRYFKTSIVITTNRGSAPGARSSAIPPITAAMLDRFLHRSAPWYQPRRGVLLPRAPIITPLALRGHSE</sequence>
<gene>
    <name evidence="3" type="ORF">F0Q45_22885</name>
</gene>
<evidence type="ECO:0000313" key="3">
    <source>
        <dbReference type="EMBL" id="KAA1246985.1"/>
    </source>
</evidence>
<proteinExistence type="predicted"/>
<name>A0A5B1BGE4_MYCSI</name>
<keyword evidence="4" id="KW-1185">Reference proteome</keyword>
<dbReference type="RefSeq" id="WP_149656090.1">
    <property type="nucleotide sequence ID" value="NZ_VTZN01000210.1"/>
</dbReference>
<feature type="compositionally biased region" description="Basic residues" evidence="1">
    <location>
        <begin position="1"/>
        <end position="20"/>
    </location>
</feature>
<dbReference type="AlphaFoldDB" id="A0A5B1BGE4"/>
<dbReference type="Pfam" id="PF01695">
    <property type="entry name" value="IstB_IS21"/>
    <property type="match status" value="1"/>
</dbReference>
<evidence type="ECO:0000259" key="2">
    <source>
        <dbReference type="Pfam" id="PF01695"/>
    </source>
</evidence>
<evidence type="ECO:0000313" key="4">
    <source>
        <dbReference type="Proteomes" id="UP000324701"/>
    </source>
</evidence>
<dbReference type="Proteomes" id="UP000324701">
    <property type="component" value="Unassembled WGS sequence"/>
</dbReference>
<feature type="region of interest" description="Disordered" evidence="1">
    <location>
        <begin position="1"/>
        <end position="23"/>
    </location>
</feature>
<organism evidence="3 4">
    <name type="scientific">Mycobacterium simiae</name>
    <name type="common">Mycobacterium habana</name>
    <dbReference type="NCBI Taxonomy" id="1784"/>
    <lineage>
        <taxon>Bacteria</taxon>
        <taxon>Bacillati</taxon>
        <taxon>Actinomycetota</taxon>
        <taxon>Actinomycetes</taxon>
        <taxon>Mycobacteriales</taxon>
        <taxon>Mycobacteriaceae</taxon>
        <taxon>Mycobacterium</taxon>
        <taxon>Mycobacterium simiae complex</taxon>
    </lineage>
</organism>
<dbReference type="InterPro" id="IPR002611">
    <property type="entry name" value="IstB_ATP-bd"/>
</dbReference>
<dbReference type="OrthoDB" id="9773429at2"/>
<accession>A0A5B1BGE4</accession>
<dbReference type="GO" id="GO:0005524">
    <property type="term" value="F:ATP binding"/>
    <property type="evidence" value="ECO:0007669"/>
    <property type="project" value="InterPro"/>
</dbReference>
<feature type="domain" description="IstB-like ATP-binding" evidence="2">
    <location>
        <begin position="19"/>
        <end position="77"/>
    </location>
</feature>
<reference evidence="3 4" key="1">
    <citation type="submission" date="2019-09" db="EMBL/GenBank/DDBJ databases">
        <title>Report of infection by Mycobacterium simiae a patient suffering from pulmonary tuberculosis.</title>
        <authorList>
            <person name="Mohanty P.S."/>
            <person name="Bansal A.K."/>
            <person name="Singh H."/>
            <person name="Sharma S."/>
            <person name="Patil S.A."/>
            <person name="Upadhaya P."/>
            <person name="Singh P.K."/>
            <person name="Kumar D."/>
            <person name="Kumar S."/>
            <person name="Singh R.K."/>
            <person name="Chaudhary B."/>
        </authorList>
    </citation>
    <scope>NUCLEOTIDE SEQUENCE [LARGE SCALE GENOMIC DNA]</scope>
    <source>
        <strain evidence="3 4">JAL-560-SIM</strain>
    </source>
</reference>
<evidence type="ECO:0000256" key="1">
    <source>
        <dbReference type="SAM" id="MobiDB-lite"/>
    </source>
</evidence>
<dbReference type="EMBL" id="VTZN01000210">
    <property type="protein sequence ID" value="KAA1246985.1"/>
    <property type="molecule type" value="Genomic_DNA"/>
</dbReference>